<keyword evidence="19" id="KW-1185">Reference proteome</keyword>
<evidence type="ECO:0000259" key="16">
    <source>
        <dbReference type="Pfam" id="PF06580"/>
    </source>
</evidence>
<keyword evidence="6 18" id="KW-0808">Transferase</keyword>
<keyword evidence="7 14" id="KW-0812">Transmembrane</keyword>
<feature type="transmembrane region" description="Helical" evidence="14">
    <location>
        <begin position="6"/>
        <end position="23"/>
    </location>
</feature>
<sequence length="590" mass="65374">MFILLITMIERLGILVMIAFILTRFRFFRDMFYHDDLNRKQQYTAILFFGTFGIIGTYSGLTLSTESLQFHPWTSDLNSDEAIANSRVIGVVLAGLLGGYKVGIGAGLIAGIHRFTLGGFTGIACGLAAIVSGVISGFFHKKKKHVKPGTAFLIGAISEAIQMIIILLISRPFEKALALVEIIGIPMILANGLGCTLFLLIIRNVLNEEEKAGAHLAQKTLRIAEKTLTHLRNGLTYDTAKEVCHILNEEINTSAVSITNLNDILAHIGQGEDHHRAGIPIQTQITLDAIKEGEIVVANRQHIHCRMDGCPLDTVVIAPLKQRGMTIGTLKLYFRSEKEVNPVVMELTAGISSLLSNQLEIADVEKAYQLAREAEIKVLQAQISPHFLFNTLNTILSLVRIEPAKARKLLIYLSRFLRQNLEITTEHTTTLEQELKHVKAYLAIEEARFVNKLRIAYEIDEDALVQQIPPLTLQPIVENAIKHGMKNKESNFVLKIKIQKLDGHISVRVIDNGNGMSTKRAEQLSKAPIHSDVGTGLALYNVNRRLTMKFGEQAALLIKSELNMGTDISFSVPCSEVNIHDRIYQSAHSG</sequence>
<dbReference type="InterPro" id="IPR003594">
    <property type="entry name" value="HATPase_dom"/>
</dbReference>
<dbReference type="InterPro" id="IPR050640">
    <property type="entry name" value="Bact_2-comp_sensor_kinase"/>
</dbReference>
<dbReference type="Gene3D" id="3.30.450.40">
    <property type="match status" value="1"/>
</dbReference>
<evidence type="ECO:0000256" key="14">
    <source>
        <dbReference type="SAM" id="Phobius"/>
    </source>
</evidence>
<dbReference type="Pfam" id="PF07694">
    <property type="entry name" value="5TM-5TMR_LYT"/>
    <property type="match status" value="1"/>
</dbReference>
<feature type="transmembrane region" description="Helical" evidence="14">
    <location>
        <begin position="151"/>
        <end position="169"/>
    </location>
</feature>
<organism evidence="18 19">
    <name type="scientific">Anoxybacillus andreesenii</name>
    <dbReference type="NCBI Taxonomy" id="1325932"/>
    <lineage>
        <taxon>Bacteria</taxon>
        <taxon>Bacillati</taxon>
        <taxon>Bacillota</taxon>
        <taxon>Bacilli</taxon>
        <taxon>Bacillales</taxon>
        <taxon>Anoxybacillaceae</taxon>
        <taxon>Anoxybacillus</taxon>
    </lineage>
</organism>
<name>A0ABT9V0C9_9BACL</name>
<evidence type="ECO:0000259" key="17">
    <source>
        <dbReference type="Pfam" id="PF07694"/>
    </source>
</evidence>
<dbReference type="InterPro" id="IPR029016">
    <property type="entry name" value="GAF-like_dom_sf"/>
</dbReference>
<comment type="subcellular location">
    <subcellularLocation>
        <location evidence="2">Cell membrane</location>
        <topology evidence="2">Multi-pass membrane protein</topology>
    </subcellularLocation>
</comment>
<evidence type="ECO:0000259" key="15">
    <source>
        <dbReference type="Pfam" id="PF02518"/>
    </source>
</evidence>
<dbReference type="GO" id="GO:0004673">
    <property type="term" value="F:protein histidine kinase activity"/>
    <property type="evidence" value="ECO:0007669"/>
    <property type="project" value="UniProtKB-EC"/>
</dbReference>
<feature type="domain" description="Signal transduction histidine kinase internal region" evidence="16">
    <location>
        <begin position="374"/>
        <end position="453"/>
    </location>
</feature>
<evidence type="ECO:0000313" key="18">
    <source>
        <dbReference type="EMBL" id="MDQ0154405.1"/>
    </source>
</evidence>
<gene>
    <name evidence="18" type="ORF">J2S07_000709</name>
</gene>
<proteinExistence type="predicted"/>
<evidence type="ECO:0000256" key="8">
    <source>
        <dbReference type="ARBA" id="ARBA00022741"/>
    </source>
</evidence>
<dbReference type="InterPro" id="IPR011620">
    <property type="entry name" value="Sig_transdc_His_kinase_LytS_TM"/>
</dbReference>
<dbReference type="EMBL" id="JAUSTU010000002">
    <property type="protein sequence ID" value="MDQ0154405.1"/>
    <property type="molecule type" value="Genomic_DNA"/>
</dbReference>
<dbReference type="EC" id="2.7.13.3" evidence="3"/>
<evidence type="ECO:0000256" key="11">
    <source>
        <dbReference type="ARBA" id="ARBA00022989"/>
    </source>
</evidence>
<evidence type="ECO:0000256" key="1">
    <source>
        <dbReference type="ARBA" id="ARBA00000085"/>
    </source>
</evidence>
<protein>
    <recommendedName>
        <fullName evidence="3">histidine kinase</fullName>
        <ecNumber evidence="3">2.7.13.3</ecNumber>
    </recommendedName>
</protein>
<feature type="transmembrane region" description="Helical" evidence="14">
    <location>
        <begin position="115"/>
        <end position="139"/>
    </location>
</feature>
<feature type="transmembrane region" description="Helical" evidence="14">
    <location>
        <begin position="83"/>
        <end position="103"/>
    </location>
</feature>
<evidence type="ECO:0000256" key="6">
    <source>
        <dbReference type="ARBA" id="ARBA00022679"/>
    </source>
</evidence>
<dbReference type="Pfam" id="PF02518">
    <property type="entry name" value="HATPase_c"/>
    <property type="match status" value="1"/>
</dbReference>
<dbReference type="PANTHER" id="PTHR34220">
    <property type="entry name" value="SENSOR HISTIDINE KINASE YPDA"/>
    <property type="match status" value="1"/>
</dbReference>
<evidence type="ECO:0000256" key="9">
    <source>
        <dbReference type="ARBA" id="ARBA00022777"/>
    </source>
</evidence>
<comment type="catalytic activity">
    <reaction evidence="1">
        <text>ATP + protein L-histidine = ADP + protein N-phospho-L-histidine.</text>
        <dbReference type="EC" id="2.7.13.3"/>
    </reaction>
</comment>
<evidence type="ECO:0000256" key="3">
    <source>
        <dbReference type="ARBA" id="ARBA00012438"/>
    </source>
</evidence>
<dbReference type="Pfam" id="PF06580">
    <property type="entry name" value="His_kinase"/>
    <property type="match status" value="1"/>
</dbReference>
<keyword evidence="11 14" id="KW-1133">Transmembrane helix</keyword>
<evidence type="ECO:0000256" key="5">
    <source>
        <dbReference type="ARBA" id="ARBA00022553"/>
    </source>
</evidence>
<evidence type="ECO:0000256" key="4">
    <source>
        <dbReference type="ARBA" id="ARBA00022475"/>
    </source>
</evidence>
<keyword evidence="9 18" id="KW-0418">Kinase</keyword>
<feature type="transmembrane region" description="Helical" evidence="14">
    <location>
        <begin position="43"/>
        <end position="63"/>
    </location>
</feature>
<reference evidence="18 19" key="1">
    <citation type="submission" date="2023-07" db="EMBL/GenBank/DDBJ databases">
        <title>Genomic Encyclopedia of Type Strains, Phase IV (KMG-IV): sequencing the most valuable type-strain genomes for metagenomic binning, comparative biology and taxonomic classification.</title>
        <authorList>
            <person name="Goeker M."/>
        </authorList>
    </citation>
    <scope>NUCLEOTIDE SEQUENCE [LARGE SCALE GENOMIC DNA]</scope>
    <source>
        <strain evidence="18 19">DSM 23948</strain>
    </source>
</reference>
<keyword evidence="10" id="KW-0067">ATP-binding</keyword>
<evidence type="ECO:0000256" key="13">
    <source>
        <dbReference type="ARBA" id="ARBA00023136"/>
    </source>
</evidence>
<dbReference type="Proteomes" id="UP001231362">
    <property type="component" value="Unassembled WGS sequence"/>
</dbReference>
<comment type="caution">
    <text evidence="18">The sequence shown here is derived from an EMBL/GenBank/DDBJ whole genome shotgun (WGS) entry which is preliminary data.</text>
</comment>
<evidence type="ECO:0000313" key="19">
    <source>
        <dbReference type="Proteomes" id="UP001231362"/>
    </source>
</evidence>
<feature type="domain" description="Signal transduction histidine kinase 5TM receptor LytS transmembrane region" evidence="17">
    <location>
        <begin position="26"/>
        <end position="204"/>
    </location>
</feature>
<keyword evidence="4" id="KW-1003">Cell membrane</keyword>
<dbReference type="Gene3D" id="3.30.565.10">
    <property type="entry name" value="Histidine kinase-like ATPase, C-terminal domain"/>
    <property type="match status" value="1"/>
</dbReference>
<dbReference type="PANTHER" id="PTHR34220:SF7">
    <property type="entry name" value="SENSOR HISTIDINE KINASE YPDA"/>
    <property type="match status" value="1"/>
</dbReference>
<feature type="domain" description="Histidine kinase/HSP90-like ATPase" evidence="15">
    <location>
        <begin position="473"/>
        <end position="574"/>
    </location>
</feature>
<dbReference type="SUPFAM" id="SSF55874">
    <property type="entry name" value="ATPase domain of HSP90 chaperone/DNA topoisomerase II/histidine kinase"/>
    <property type="match status" value="1"/>
</dbReference>
<dbReference type="SUPFAM" id="SSF55781">
    <property type="entry name" value="GAF domain-like"/>
    <property type="match status" value="1"/>
</dbReference>
<keyword evidence="13 14" id="KW-0472">Membrane</keyword>
<evidence type="ECO:0000256" key="12">
    <source>
        <dbReference type="ARBA" id="ARBA00023012"/>
    </source>
</evidence>
<accession>A0ABT9V0C9</accession>
<evidence type="ECO:0000256" key="10">
    <source>
        <dbReference type="ARBA" id="ARBA00022840"/>
    </source>
</evidence>
<keyword evidence="12" id="KW-0902">Two-component regulatory system</keyword>
<keyword evidence="5" id="KW-0597">Phosphoprotein</keyword>
<evidence type="ECO:0000256" key="2">
    <source>
        <dbReference type="ARBA" id="ARBA00004651"/>
    </source>
</evidence>
<dbReference type="RefSeq" id="WP_307149006.1">
    <property type="nucleotide sequence ID" value="NZ_JAUSTU010000002.1"/>
</dbReference>
<feature type="transmembrane region" description="Helical" evidence="14">
    <location>
        <begin position="176"/>
        <end position="202"/>
    </location>
</feature>
<dbReference type="InterPro" id="IPR010559">
    <property type="entry name" value="Sig_transdc_His_kin_internal"/>
</dbReference>
<keyword evidence="8" id="KW-0547">Nucleotide-binding</keyword>
<dbReference type="InterPro" id="IPR036890">
    <property type="entry name" value="HATPase_C_sf"/>
</dbReference>
<evidence type="ECO:0000256" key="7">
    <source>
        <dbReference type="ARBA" id="ARBA00022692"/>
    </source>
</evidence>